<dbReference type="Gene3D" id="3.40.50.720">
    <property type="entry name" value="NAD(P)-binding Rossmann-like Domain"/>
    <property type="match status" value="1"/>
</dbReference>
<evidence type="ECO:0000313" key="3">
    <source>
        <dbReference type="Proteomes" id="UP000316714"/>
    </source>
</evidence>
<evidence type="ECO:0000313" key="2">
    <source>
        <dbReference type="EMBL" id="TWT34051.1"/>
    </source>
</evidence>
<dbReference type="InterPro" id="IPR051783">
    <property type="entry name" value="NAD(P)-dependent_oxidoreduct"/>
</dbReference>
<name>A0A5C5V6Z1_9BACT</name>
<organism evidence="2 3">
    <name type="scientific">Posidoniimonas corsicana</name>
    <dbReference type="NCBI Taxonomy" id="1938618"/>
    <lineage>
        <taxon>Bacteria</taxon>
        <taxon>Pseudomonadati</taxon>
        <taxon>Planctomycetota</taxon>
        <taxon>Planctomycetia</taxon>
        <taxon>Pirellulales</taxon>
        <taxon>Lacipirellulaceae</taxon>
        <taxon>Posidoniimonas</taxon>
    </lineage>
</organism>
<dbReference type="PANTHER" id="PTHR48079">
    <property type="entry name" value="PROTEIN YEEZ"/>
    <property type="match status" value="1"/>
</dbReference>
<dbReference type="PANTHER" id="PTHR48079:SF6">
    <property type="entry name" value="NAD(P)-BINDING DOMAIN-CONTAINING PROTEIN-RELATED"/>
    <property type="match status" value="1"/>
</dbReference>
<gene>
    <name evidence="2" type="ORF">KOR34_38870</name>
</gene>
<proteinExistence type="predicted"/>
<dbReference type="AlphaFoldDB" id="A0A5C5V6Z1"/>
<feature type="domain" description="NAD-dependent epimerase/dehydratase" evidence="1">
    <location>
        <begin position="4"/>
        <end position="201"/>
    </location>
</feature>
<dbReference type="OrthoDB" id="9808276at2"/>
<dbReference type="CDD" id="cd05266">
    <property type="entry name" value="SDR_a4"/>
    <property type="match status" value="1"/>
</dbReference>
<dbReference type="EMBL" id="SIHJ01000002">
    <property type="protein sequence ID" value="TWT34051.1"/>
    <property type="molecule type" value="Genomic_DNA"/>
</dbReference>
<dbReference type="InterPro" id="IPR036291">
    <property type="entry name" value="NAD(P)-bd_dom_sf"/>
</dbReference>
<dbReference type="GO" id="GO:0004029">
    <property type="term" value="F:aldehyde dehydrogenase (NAD+) activity"/>
    <property type="evidence" value="ECO:0007669"/>
    <property type="project" value="TreeGrafter"/>
</dbReference>
<dbReference type="Pfam" id="PF01370">
    <property type="entry name" value="Epimerase"/>
    <property type="match status" value="1"/>
</dbReference>
<sequence length="292" mass="31349">MRHLVIGCGYLGQRVAALWRDAGHEVVALTRDSGRQVEFDTLGLRAVVGDVTQPATLAPLGDAPVDTLLYAVGYDRAAAPSIQQVYADGLRNVLQALPAQTRRVVYISTTGVYGPAGGDWVDEQTPANPLRDGGRASLAAEQTLHESRFADRGVALRLAGIYGPGRVPFLQQLSGGEPIPAPADGWLNLIHVDDAARIVEQAAVVENVSQLYCVSDGQPVQRGDYYREVARLVGADPPRFVAPEPDSPRAARAAADKRVSNRRLVAELKTPFRYPSYREGLAGILGNPRPNG</sequence>
<reference evidence="2 3" key="1">
    <citation type="submission" date="2019-02" db="EMBL/GenBank/DDBJ databases">
        <title>Deep-cultivation of Planctomycetes and their phenomic and genomic characterization uncovers novel biology.</title>
        <authorList>
            <person name="Wiegand S."/>
            <person name="Jogler M."/>
            <person name="Boedeker C."/>
            <person name="Pinto D."/>
            <person name="Vollmers J."/>
            <person name="Rivas-Marin E."/>
            <person name="Kohn T."/>
            <person name="Peeters S.H."/>
            <person name="Heuer A."/>
            <person name="Rast P."/>
            <person name="Oberbeckmann S."/>
            <person name="Bunk B."/>
            <person name="Jeske O."/>
            <person name="Meyerdierks A."/>
            <person name="Storesund J.E."/>
            <person name="Kallscheuer N."/>
            <person name="Luecker S."/>
            <person name="Lage O.M."/>
            <person name="Pohl T."/>
            <person name="Merkel B.J."/>
            <person name="Hornburger P."/>
            <person name="Mueller R.-W."/>
            <person name="Bruemmer F."/>
            <person name="Labrenz M."/>
            <person name="Spormann A.M."/>
            <person name="Op Den Camp H."/>
            <person name="Overmann J."/>
            <person name="Amann R."/>
            <person name="Jetten M.S.M."/>
            <person name="Mascher T."/>
            <person name="Medema M.H."/>
            <person name="Devos D.P."/>
            <person name="Kaster A.-K."/>
            <person name="Ovreas L."/>
            <person name="Rohde M."/>
            <person name="Galperin M.Y."/>
            <person name="Jogler C."/>
        </authorList>
    </citation>
    <scope>NUCLEOTIDE SEQUENCE [LARGE SCALE GENOMIC DNA]</scope>
    <source>
        <strain evidence="2 3">KOR34</strain>
    </source>
</reference>
<dbReference type="GO" id="GO:0005737">
    <property type="term" value="C:cytoplasm"/>
    <property type="evidence" value="ECO:0007669"/>
    <property type="project" value="TreeGrafter"/>
</dbReference>
<accession>A0A5C5V6Z1</accession>
<evidence type="ECO:0000259" key="1">
    <source>
        <dbReference type="Pfam" id="PF01370"/>
    </source>
</evidence>
<dbReference type="Proteomes" id="UP000316714">
    <property type="component" value="Unassembled WGS sequence"/>
</dbReference>
<comment type="caution">
    <text evidence="2">The sequence shown here is derived from an EMBL/GenBank/DDBJ whole genome shotgun (WGS) entry which is preliminary data.</text>
</comment>
<keyword evidence="3" id="KW-1185">Reference proteome</keyword>
<protein>
    <submittedName>
        <fullName evidence="2">NAD dependent epimerase/dehydratase family protein</fullName>
    </submittedName>
</protein>
<dbReference type="RefSeq" id="WP_146567172.1">
    <property type="nucleotide sequence ID" value="NZ_SIHJ01000002.1"/>
</dbReference>
<dbReference type="InterPro" id="IPR001509">
    <property type="entry name" value="Epimerase_deHydtase"/>
</dbReference>
<dbReference type="SUPFAM" id="SSF51735">
    <property type="entry name" value="NAD(P)-binding Rossmann-fold domains"/>
    <property type="match status" value="1"/>
</dbReference>